<proteinExistence type="predicted"/>
<reference evidence="2 3" key="1">
    <citation type="submission" date="2016-10" db="EMBL/GenBank/DDBJ databases">
        <authorList>
            <person name="de Groot N.N."/>
        </authorList>
    </citation>
    <scope>NUCLEOTIDE SEQUENCE [LARGE SCALE GENOMIC DNA]</scope>
    <source>
        <strain evidence="2 3">Nl18</strain>
    </source>
</reference>
<dbReference type="Gene3D" id="3.40.50.10140">
    <property type="entry name" value="Toll/interleukin-1 receptor homology (TIR) domain"/>
    <property type="match status" value="1"/>
</dbReference>
<sequence>MESEISRVFVSHASKDKRSRVRPLVEALALEGVSLWLDRPGAGADDFGFDEKFIRKYDIKGLVAGLDWDTQILEAHRSCGVVLACVSRALCKERQVLVHELVLARYAGKLVSCVIDDLPFEEIPSDLGLLDISKLQSPRVDVAVLMQAVNELKANCNLSPANFDPPLASQWQILRQLVSDINQVFARRGLTRVSEADMDVVRATLRAIPVDPMVRAFEIPFFVIELFAARLQEPDAARRHFKLSMDLALQCADAEHTPLQSVVSLGDVINPDKNPPIAFWGDVLTAAGYKSRRTLAALLLAPGPLAPGNLPDNTARELSNFVAWLTNPNMTRPTSDWSSAI</sequence>
<protein>
    <recommendedName>
        <fullName evidence="1">TIR domain-containing protein</fullName>
    </recommendedName>
</protein>
<dbReference type="InterPro" id="IPR035897">
    <property type="entry name" value="Toll_tir_struct_dom_sf"/>
</dbReference>
<dbReference type="Pfam" id="PF13676">
    <property type="entry name" value="TIR_2"/>
    <property type="match status" value="1"/>
</dbReference>
<evidence type="ECO:0000313" key="2">
    <source>
        <dbReference type="EMBL" id="SEN39162.1"/>
    </source>
</evidence>
<dbReference type="GO" id="GO:0007165">
    <property type="term" value="P:signal transduction"/>
    <property type="evidence" value="ECO:0007669"/>
    <property type="project" value="InterPro"/>
</dbReference>
<name>A0A1H8G588_9PROT</name>
<dbReference type="Proteomes" id="UP000183898">
    <property type="component" value="Unassembled WGS sequence"/>
</dbReference>
<dbReference type="SUPFAM" id="SSF52200">
    <property type="entry name" value="Toll/Interleukin receptor TIR domain"/>
    <property type="match status" value="1"/>
</dbReference>
<dbReference type="RefSeq" id="WP_074745326.1">
    <property type="nucleotide sequence ID" value="NZ_FOCT01000004.1"/>
</dbReference>
<dbReference type="EMBL" id="FOCT01000004">
    <property type="protein sequence ID" value="SEN39162.1"/>
    <property type="molecule type" value="Genomic_DNA"/>
</dbReference>
<evidence type="ECO:0000313" key="3">
    <source>
        <dbReference type="Proteomes" id="UP000183898"/>
    </source>
</evidence>
<dbReference type="AlphaFoldDB" id="A0A1H8G588"/>
<feature type="domain" description="TIR" evidence="1">
    <location>
        <begin position="8"/>
        <end position="131"/>
    </location>
</feature>
<dbReference type="InterPro" id="IPR000157">
    <property type="entry name" value="TIR_dom"/>
</dbReference>
<accession>A0A1H8G588</accession>
<evidence type="ECO:0000259" key="1">
    <source>
        <dbReference type="Pfam" id="PF13676"/>
    </source>
</evidence>
<organism evidence="2 3">
    <name type="scientific">Nitrosospira multiformis</name>
    <dbReference type="NCBI Taxonomy" id="1231"/>
    <lineage>
        <taxon>Bacteria</taxon>
        <taxon>Pseudomonadati</taxon>
        <taxon>Pseudomonadota</taxon>
        <taxon>Betaproteobacteria</taxon>
        <taxon>Nitrosomonadales</taxon>
        <taxon>Nitrosomonadaceae</taxon>
        <taxon>Nitrosospira</taxon>
    </lineage>
</organism>
<gene>
    <name evidence="2" type="ORF">SAMN05216404_104100</name>
</gene>